<name>A0A1Y0IL32_9BACL</name>
<protein>
    <submittedName>
        <fullName evidence="2">Uncharacterized protein</fullName>
    </submittedName>
</protein>
<sequence>MRILQKNNRISTTESEQEKENERADDRRECLVQQDVSVCFKESKTLSVEHDKIVLVAARDAVMKKKKLLVDYDVLDMLF</sequence>
<dbReference type="EMBL" id="CP021434">
    <property type="protein sequence ID" value="ARU61217.1"/>
    <property type="molecule type" value="Genomic_DNA"/>
</dbReference>
<organism evidence="2 3">
    <name type="scientific">Tumebacillus avium</name>
    <dbReference type="NCBI Taxonomy" id="1903704"/>
    <lineage>
        <taxon>Bacteria</taxon>
        <taxon>Bacillati</taxon>
        <taxon>Bacillota</taxon>
        <taxon>Bacilli</taxon>
        <taxon>Bacillales</taxon>
        <taxon>Alicyclobacillaceae</taxon>
        <taxon>Tumebacillus</taxon>
    </lineage>
</organism>
<accession>A0A1Y0IL32</accession>
<proteinExistence type="predicted"/>
<dbReference type="AlphaFoldDB" id="A0A1Y0IL32"/>
<reference evidence="3" key="1">
    <citation type="submission" date="2017-05" db="EMBL/GenBank/DDBJ databases">
        <authorList>
            <person name="Sung H."/>
        </authorList>
    </citation>
    <scope>NUCLEOTIDE SEQUENCE [LARGE SCALE GENOMIC DNA]</scope>
    <source>
        <strain evidence="3">AR23208</strain>
    </source>
</reference>
<feature type="region of interest" description="Disordered" evidence="1">
    <location>
        <begin position="1"/>
        <end position="26"/>
    </location>
</feature>
<evidence type="ECO:0000256" key="1">
    <source>
        <dbReference type="SAM" id="MobiDB-lite"/>
    </source>
</evidence>
<evidence type="ECO:0000313" key="3">
    <source>
        <dbReference type="Proteomes" id="UP000195437"/>
    </source>
</evidence>
<feature type="compositionally biased region" description="Basic and acidic residues" evidence="1">
    <location>
        <begin position="16"/>
        <end position="26"/>
    </location>
</feature>
<gene>
    <name evidence="2" type="ORF">CBW65_09435</name>
</gene>
<dbReference type="KEGG" id="tum:CBW65_09435"/>
<evidence type="ECO:0000313" key="2">
    <source>
        <dbReference type="EMBL" id="ARU61217.1"/>
    </source>
</evidence>
<dbReference type="Proteomes" id="UP000195437">
    <property type="component" value="Chromosome"/>
</dbReference>
<keyword evidence="3" id="KW-1185">Reference proteome</keyword>
<feature type="compositionally biased region" description="Polar residues" evidence="1">
    <location>
        <begin position="1"/>
        <end position="14"/>
    </location>
</feature>